<accession>R0KG72</accession>
<protein>
    <submittedName>
        <fullName evidence="1">Uncharacterized protein</fullName>
    </submittedName>
</protein>
<dbReference type="HOGENOM" id="CLU_1320787_0_0_1"/>
<sequence length="204" mass="24208">MKSTAALWRTAARAPSPLRQRASHPEVKKFLRLSDEQWSLFMRVSQNVCEEHAGYKLSEIPSVERIRMRRQIQTTIREVGLPALDDDAIEWRISKCMPELRVKMRDIKHCHNWEAATRTEFPRQLLREAVLAHSDQIPKENLRYWSHIPEDVRRDIIDDANRRLAEKGMPEVDSKALLYRIRKYMNHWIKKGFVQKPKDRRGSD</sequence>
<dbReference type="AlphaFoldDB" id="R0KG72"/>
<dbReference type="Proteomes" id="UP000016935">
    <property type="component" value="Unassembled WGS sequence"/>
</dbReference>
<dbReference type="GeneID" id="19397238"/>
<evidence type="ECO:0000313" key="2">
    <source>
        <dbReference type="Proteomes" id="UP000016935"/>
    </source>
</evidence>
<name>R0KG72_EXST2</name>
<dbReference type="EMBL" id="KB908481">
    <property type="protein sequence ID" value="EOA91853.1"/>
    <property type="molecule type" value="Genomic_DNA"/>
</dbReference>
<dbReference type="RefSeq" id="XP_008020890.1">
    <property type="nucleotide sequence ID" value="XM_008022699.1"/>
</dbReference>
<organism evidence="1 2">
    <name type="scientific">Exserohilum turcicum (strain 28A)</name>
    <name type="common">Northern leaf blight fungus</name>
    <name type="synonym">Setosphaeria turcica</name>
    <dbReference type="NCBI Taxonomy" id="671987"/>
    <lineage>
        <taxon>Eukaryota</taxon>
        <taxon>Fungi</taxon>
        <taxon>Dikarya</taxon>
        <taxon>Ascomycota</taxon>
        <taxon>Pezizomycotina</taxon>
        <taxon>Dothideomycetes</taxon>
        <taxon>Pleosporomycetidae</taxon>
        <taxon>Pleosporales</taxon>
        <taxon>Pleosporineae</taxon>
        <taxon>Pleosporaceae</taxon>
        <taxon>Exserohilum</taxon>
    </lineage>
</organism>
<proteinExistence type="predicted"/>
<evidence type="ECO:0000313" key="1">
    <source>
        <dbReference type="EMBL" id="EOA91853.1"/>
    </source>
</evidence>
<keyword evidence="2" id="KW-1185">Reference proteome</keyword>
<dbReference type="OrthoDB" id="3661843at2759"/>
<reference evidence="1 2" key="2">
    <citation type="journal article" date="2013" name="PLoS Genet.">
        <title>Comparative genome structure, secondary metabolite, and effector coding capacity across Cochliobolus pathogens.</title>
        <authorList>
            <person name="Condon B.J."/>
            <person name="Leng Y."/>
            <person name="Wu D."/>
            <person name="Bushley K.E."/>
            <person name="Ohm R.A."/>
            <person name="Otillar R."/>
            <person name="Martin J."/>
            <person name="Schackwitz W."/>
            <person name="Grimwood J."/>
            <person name="MohdZainudin N."/>
            <person name="Xue C."/>
            <person name="Wang R."/>
            <person name="Manning V.A."/>
            <person name="Dhillon B."/>
            <person name="Tu Z.J."/>
            <person name="Steffenson B.J."/>
            <person name="Salamov A."/>
            <person name="Sun H."/>
            <person name="Lowry S."/>
            <person name="LaButti K."/>
            <person name="Han J."/>
            <person name="Copeland A."/>
            <person name="Lindquist E."/>
            <person name="Barry K."/>
            <person name="Schmutz J."/>
            <person name="Baker S.E."/>
            <person name="Ciuffetti L.M."/>
            <person name="Grigoriev I.V."/>
            <person name="Zhong S."/>
            <person name="Turgeon B.G."/>
        </authorList>
    </citation>
    <scope>NUCLEOTIDE SEQUENCE [LARGE SCALE GENOMIC DNA]</scope>
    <source>
        <strain evidence="2">28A</strain>
    </source>
</reference>
<gene>
    <name evidence="1" type="ORF">SETTUDRAFT_152889</name>
</gene>
<reference evidence="1 2" key="1">
    <citation type="journal article" date="2012" name="PLoS Pathog.">
        <title>Diverse lifestyles and strategies of plant pathogenesis encoded in the genomes of eighteen Dothideomycetes fungi.</title>
        <authorList>
            <person name="Ohm R.A."/>
            <person name="Feau N."/>
            <person name="Henrissat B."/>
            <person name="Schoch C.L."/>
            <person name="Horwitz B.A."/>
            <person name="Barry K.W."/>
            <person name="Condon B.J."/>
            <person name="Copeland A.C."/>
            <person name="Dhillon B."/>
            <person name="Glaser F."/>
            <person name="Hesse C.N."/>
            <person name="Kosti I."/>
            <person name="LaButti K."/>
            <person name="Lindquist E.A."/>
            <person name="Lucas S."/>
            <person name="Salamov A.A."/>
            <person name="Bradshaw R.E."/>
            <person name="Ciuffetti L."/>
            <person name="Hamelin R.C."/>
            <person name="Kema G.H.J."/>
            <person name="Lawrence C."/>
            <person name="Scott J.A."/>
            <person name="Spatafora J.W."/>
            <person name="Turgeon B.G."/>
            <person name="de Wit P.J.G.M."/>
            <person name="Zhong S."/>
            <person name="Goodwin S.B."/>
            <person name="Grigoriev I.V."/>
        </authorList>
    </citation>
    <scope>NUCLEOTIDE SEQUENCE [LARGE SCALE GENOMIC DNA]</scope>
    <source>
        <strain evidence="2">28A</strain>
    </source>
</reference>